<dbReference type="CDD" id="cd17278">
    <property type="entry name" value="RMtype1_S_LdeBORF1052P-TRD2-CR2"/>
    <property type="match status" value="1"/>
</dbReference>
<dbReference type="OrthoDB" id="9798929at2"/>
<keyword evidence="2" id="KW-0680">Restriction system</keyword>
<proteinExistence type="inferred from homology"/>
<dbReference type="AlphaFoldDB" id="A0A1V3L5B6"/>
<evidence type="ECO:0000256" key="1">
    <source>
        <dbReference type="ARBA" id="ARBA00010923"/>
    </source>
</evidence>
<evidence type="ECO:0000259" key="4">
    <source>
        <dbReference type="Pfam" id="PF01420"/>
    </source>
</evidence>
<sequence>MSRMTTLSEYTTVQGGYAYKSADFLKSGKFRVLKIKNIRFGYIDYSETDFIDEKLSEKTKDWMVKPKDILISMTGSGPNAPASLVGRVARVGRNEPISFINQRIGKIIVNDKIHPDFIYYLLSQKASQEYFVNNSTGSANQVNINANTILSLEVPKISFDESKKIADILNCFDEKIQLNTQINQTLEQIAQAIFKSWFVDFDPVLAKADALAQGKTQAEAELAAQQIISGKTPEELTALSQTHPDQYAELAEIARAFPCEFEEIDGFEVPRGWGYQTVGSLINVVDYVANGSFATLKENVTLLSEPSYAIYVRTTDFNSGFSKELRYVDKSAYDFLEKSVLIGNEVIISNVGDVGTVFRSPSWLGMPMTLGSNAIALKNYDIPHYLYLHFISYKGQQDISSIITGSAQLKFNKTNFRSLQILIPNNKTLSIFEKIVNPIFERIDKNMNKNLKLSEIRDLLLPKLLNGDLICQQ</sequence>
<name>A0A1V3L5B6_9PAST</name>
<reference evidence="5 6" key="1">
    <citation type="submission" date="2016-10" db="EMBL/GenBank/DDBJ databases">
        <title>Rodentibacter gen. nov. and new species.</title>
        <authorList>
            <person name="Christensen H."/>
        </authorList>
    </citation>
    <scope>NUCLEOTIDE SEQUENCE [LARGE SCALE GENOMIC DNA]</scope>
    <source>
        <strain evidence="5 6">Ppn158</strain>
    </source>
</reference>
<gene>
    <name evidence="5" type="ORF">BKG88_08745</name>
</gene>
<protein>
    <recommendedName>
        <fullName evidence="4">Type I restriction modification DNA specificity domain-containing protein</fullName>
    </recommendedName>
</protein>
<dbReference type="EMBL" id="MLAI01000024">
    <property type="protein sequence ID" value="OOF85045.1"/>
    <property type="molecule type" value="Genomic_DNA"/>
</dbReference>
<keyword evidence="3" id="KW-0238">DNA-binding</keyword>
<dbReference type="InterPro" id="IPR052021">
    <property type="entry name" value="Type-I_RS_S_subunit"/>
</dbReference>
<evidence type="ECO:0000256" key="2">
    <source>
        <dbReference type="ARBA" id="ARBA00022747"/>
    </source>
</evidence>
<dbReference type="InterPro" id="IPR000055">
    <property type="entry name" value="Restrct_endonuc_typeI_TRD"/>
</dbReference>
<dbReference type="SUPFAM" id="SSF116734">
    <property type="entry name" value="DNA methylase specificity domain"/>
    <property type="match status" value="2"/>
</dbReference>
<dbReference type="Gene3D" id="3.90.220.20">
    <property type="entry name" value="DNA methylase specificity domains"/>
    <property type="match status" value="2"/>
</dbReference>
<evidence type="ECO:0000313" key="5">
    <source>
        <dbReference type="EMBL" id="OOF85045.1"/>
    </source>
</evidence>
<evidence type="ECO:0000256" key="3">
    <source>
        <dbReference type="ARBA" id="ARBA00023125"/>
    </source>
</evidence>
<dbReference type="PANTHER" id="PTHR30408:SF13">
    <property type="entry name" value="TYPE I RESTRICTION ENZYME HINDI SPECIFICITY SUBUNIT"/>
    <property type="match status" value="1"/>
</dbReference>
<comment type="caution">
    <text evidence="5">The sequence shown here is derived from an EMBL/GenBank/DDBJ whole genome shotgun (WGS) entry which is preliminary data.</text>
</comment>
<organism evidence="5 6">
    <name type="scientific">Rodentibacter ratti</name>
    <dbReference type="NCBI Taxonomy" id="1906745"/>
    <lineage>
        <taxon>Bacteria</taxon>
        <taxon>Pseudomonadati</taxon>
        <taxon>Pseudomonadota</taxon>
        <taxon>Gammaproteobacteria</taxon>
        <taxon>Pasteurellales</taxon>
        <taxon>Pasteurellaceae</taxon>
        <taxon>Rodentibacter</taxon>
    </lineage>
</organism>
<accession>A0A1V3L5B6</accession>
<dbReference type="GO" id="GO:0009307">
    <property type="term" value="P:DNA restriction-modification system"/>
    <property type="evidence" value="ECO:0007669"/>
    <property type="project" value="UniProtKB-KW"/>
</dbReference>
<dbReference type="Proteomes" id="UP000189353">
    <property type="component" value="Unassembled WGS sequence"/>
</dbReference>
<feature type="domain" description="Type I restriction modification DNA specificity" evidence="4">
    <location>
        <begin position="6"/>
        <end position="188"/>
    </location>
</feature>
<dbReference type="InterPro" id="IPR044946">
    <property type="entry name" value="Restrct_endonuc_typeI_TRD_sf"/>
</dbReference>
<dbReference type="Pfam" id="PF01420">
    <property type="entry name" value="Methylase_S"/>
    <property type="match status" value="2"/>
</dbReference>
<feature type="domain" description="Type I restriction modification DNA specificity" evidence="4">
    <location>
        <begin position="295"/>
        <end position="444"/>
    </location>
</feature>
<evidence type="ECO:0000313" key="6">
    <source>
        <dbReference type="Proteomes" id="UP000189353"/>
    </source>
</evidence>
<comment type="similarity">
    <text evidence="1">Belongs to the type-I restriction system S methylase family.</text>
</comment>
<dbReference type="GO" id="GO:0003677">
    <property type="term" value="F:DNA binding"/>
    <property type="evidence" value="ECO:0007669"/>
    <property type="project" value="UniProtKB-KW"/>
</dbReference>
<dbReference type="RefSeq" id="WP_077553363.1">
    <property type="nucleotide sequence ID" value="NZ_MLAI01000024.1"/>
</dbReference>
<dbReference type="PANTHER" id="PTHR30408">
    <property type="entry name" value="TYPE-1 RESTRICTION ENZYME ECOKI SPECIFICITY PROTEIN"/>
    <property type="match status" value="1"/>
</dbReference>